<dbReference type="GO" id="GO:0046872">
    <property type="term" value="F:metal ion binding"/>
    <property type="evidence" value="ECO:0007669"/>
    <property type="project" value="InterPro"/>
</dbReference>
<gene>
    <name evidence="2" type="ORF">BST13_14030</name>
</gene>
<dbReference type="STRING" id="1927124.BST13_14030"/>
<organism evidence="2 3">
    <name type="scientific">Mycobacterium aquaticum</name>
    <dbReference type="NCBI Taxonomy" id="1927124"/>
    <lineage>
        <taxon>Bacteria</taxon>
        <taxon>Bacillati</taxon>
        <taxon>Actinomycetota</taxon>
        <taxon>Actinomycetes</taxon>
        <taxon>Mycobacteriales</taxon>
        <taxon>Mycobacteriaceae</taxon>
        <taxon>Mycobacterium</taxon>
    </lineage>
</organism>
<dbReference type="AlphaFoldDB" id="A0A1X0AZY9"/>
<sequence length="257" mass="26877">MCAAAADLVAVAATLTPAQWDTDTAAAGWSVKDVFIHVGTLLELLQAAVAGAEAPPVGVEALNDAVVAAHRGWTTKQTMDFLAAQLNSAVPAFTALQQEPLASTPAPMLDLGSYPLHTIADMFTFDMITHLRWDVLAPRGPIPSHLGPLDEVRLTPAVSWLIGGLAQMQPGLAAHVRAPIALQLTGPAARTLVLQGSTSGLVVKHDPQDLSDVAATITSPTENFLAWSTKRVPWSPVTTVTGDTTVATDFLGSVNLI</sequence>
<reference evidence="2 3" key="1">
    <citation type="submission" date="2017-02" db="EMBL/GenBank/DDBJ databases">
        <title>The new phylogeny of genus Mycobacterium.</title>
        <authorList>
            <person name="Tortoli E."/>
            <person name="Trovato A."/>
            <person name="Cirillo D.M."/>
        </authorList>
    </citation>
    <scope>NUCLEOTIDE SEQUENCE [LARGE SCALE GENOMIC DNA]</scope>
    <source>
        <strain evidence="2 3">RW6</strain>
    </source>
</reference>
<evidence type="ECO:0000313" key="3">
    <source>
        <dbReference type="Proteomes" id="UP000192448"/>
    </source>
</evidence>
<dbReference type="InterPro" id="IPR034660">
    <property type="entry name" value="DinB/YfiT-like"/>
</dbReference>
<proteinExistence type="predicted"/>
<dbReference type="InterPro" id="IPR024344">
    <property type="entry name" value="MDMPI_metal-binding"/>
</dbReference>
<name>A0A1X0AZY9_9MYCO</name>
<feature type="domain" description="Mycothiol-dependent maleylpyruvate isomerase metal-binding" evidence="1">
    <location>
        <begin position="3"/>
        <end position="113"/>
    </location>
</feature>
<evidence type="ECO:0000259" key="1">
    <source>
        <dbReference type="Pfam" id="PF11716"/>
    </source>
</evidence>
<dbReference type="Gene3D" id="1.20.120.450">
    <property type="entry name" value="dinb family like domain"/>
    <property type="match status" value="1"/>
</dbReference>
<protein>
    <recommendedName>
        <fullName evidence="1">Mycothiol-dependent maleylpyruvate isomerase metal-binding domain-containing protein</fullName>
    </recommendedName>
</protein>
<comment type="caution">
    <text evidence="2">The sequence shown here is derived from an EMBL/GenBank/DDBJ whole genome shotgun (WGS) entry which is preliminary data.</text>
</comment>
<evidence type="ECO:0000313" key="2">
    <source>
        <dbReference type="EMBL" id="ORA35661.1"/>
    </source>
</evidence>
<dbReference type="Proteomes" id="UP000192448">
    <property type="component" value="Unassembled WGS sequence"/>
</dbReference>
<keyword evidence="3" id="KW-1185">Reference proteome</keyword>
<dbReference type="Pfam" id="PF11716">
    <property type="entry name" value="MDMPI_N"/>
    <property type="match status" value="1"/>
</dbReference>
<accession>A0A1X0AZY9</accession>
<dbReference type="EMBL" id="MVHF01000011">
    <property type="protein sequence ID" value="ORA35661.1"/>
    <property type="molecule type" value="Genomic_DNA"/>
</dbReference>
<dbReference type="SUPFAM" id="SSF109854">
    <property type="entry name" value="DinB/YfiT-like putative metalloenzymes"/>
    <property type="match status" value="1"/>
</dbReference>